<keyword evidence="2" id="KW-1185">Reference proteome</keyword>
<evidence type="ECO:0000313" key="2">
    <source>
        <dbReference type="Proteomes" id="UP000022835"/>
    </source>
</evidence>
<dbReference type="eggNOG" id="ENOG5031XHC">
    <property type="taxonomic scope" value="Bacteria"/>
</dbReference>
<protein>
    <submittedName>
        <fullName evidence="1">Uncharacterized protein</fullName>
    </submittedName>
</protein>
<gene>
    <name evidence="1" type="ORF">Y900_031040</name>
</gene>
<sequence>MAADDANSAAPHGPLAPTTAAAVLRARLLEDIDDDVLPMAHVQTLIDRHTLAVTAEEHHALVLDVLGSLLHENLIQVGDVLGGDPTYFDPWPGTPEAILDRIRSLYIDHYTDPTKWDLSIWICPHDERKTWHPNTID</sequence>
<name>A0A064CD39_9MYCO</name>
<dbReference type="OrthoDB" id="4737245at2"/>
<comment type="caution">
    <text evidence="1">The sequence shown here is derived from an EMBL/GenBank/DDBJ whole genome shotgun (WGS) entry which is preliminary data.</text>
</comment>
<proteinExistence type="predicted"/>
<dbReference type="Proteomes" id="UP000022835">
    <property type="component" value="Unassembled WGS sequence"/>
</dbReference>
<dbReference type="RefSeq" id="WP_036349896.1">
    <property type="nucleotide sequence ID" value="NZ_JALN02000006.1"/>
</dbReference>
<reference evidence="1" key="1">
    <citation type="submission" date="2014-05" db="EMBL/GenBank/DDBJ databases">
        <title>Genome sequence of Mycobacterium aromaticivorans strain JS19b1T (= DSM 45407T).</title>
        <authorList>
            <person name="Kwak Y."/>
            <person name="Park G.-S."/>
            <person name="Li Q.X."/>
            <person name="Lee S.-E."/>
            <person name="Shin J.-H."/>
        </authorList>
    </citation>
    <scope>NUCLEOTIDE SEQUENCE [LARGE SCALE GENOMIC DNA]</scope>
    <source>
        <strain evidence="1">JS19b1</strain>
    </source>
</reference>
<organism evidence="1 2">
    <name type="scientific">Mycolicibacterium aromaticivorans JS19b1 = JCM 16368</name>
    <dbReference type="NCBI Taxonomy" id="1440774"/>
    <lineage>
        <taxon>Bacteria</taxon>
        <taxon>Bacillati</taxon>
        <taxon>Actinomycetota</taxon>
        <taxon>Actinomycetes</taxon>
        <taxon>Mycobacteriales</taxon>
        <taxon>Mycobacteriaceae</taxon>
        <taxon>Mycolicibacterium</taxon>
    </lineage>
</organism>
<accession>A0A064CD39</accession>
<dbReference type="AlphaFoldDB" id="A0A064CD39"/>
<evidence type="ECO:0000313" key="1">
    <source>
        <dbReference type="EMBL" id="KDE96657.1"/>
    </source>
</evidence>
<dbReference type="EMBL" id="JALN02000006">
    <property type="protein sequence ID" value="KDE96657.1"/>
    <property type="molecule type" value="Genomic_DNA"/>
</dbReference>